<evidence type="ECO:0000259" key="1">
    <source>
        <dbReference type="PROSITE" id="PS50943"/>
    </source>
</evidence>
<dbReference type="Gene3D" id="1.10.260.40">
    <property type="entry name" value="lambda repressor-like DNA-binding domains"/>
    <property type="match status" value="1"/>
</dbReference>
<dbReference type="InterPro" id="IPR001387">
    <property type="entry name" value="Cro/C1-type_HTH"/>
</dbReference>
<dbReference type="Proteomes" id="UP000298058">
    <property type="component" value="Unassembled WGS sequence"/>
</dbReference>
<dbReference type="RefSeq" id="WP_135758831.1">
    <property type="nucleotide sequence ID" value="NZ_RQHW01000007.1"/>
</dbReference>
<proteinExistence type="predicted"/>
<dbReference type="SMART" id="SM00530">
    <property type="entry name" value="HTH_XRE"/>
    <property type="match status" value="1"/>
</dbReference>
<protein>
    <submittedName>
        <fullName evidence="2">XRE family transcriptional regulator</fullName>
    </submittedName>
</protein>
<dbReference type="Pfam" id="PF01381">
    <property type="entry name" value="HTH_3"/>
    <property type="match status" value="1"/>
</dbReference>
<dbReference type="EMBL" id="RQHW01000007">
    <property type="protein sequence ID" value="TGN20796.1"/>
    <property type="molecule type" value="Genomic_DNA"/>
</dbReference>
<name>A0A4V3JYP5_9LEPT</name>
<dbReference type="AlphaFoldDB" id="A0A4V3JYP5"/>
<feature type="domain" description="HTH cro/C1-type" evidence="1">
    <location>
        <begin position="15"/>
        <end position="64"/>
    </location>
</feature>
<dbReference type="PROSITE" id="PS50943">
    <property type="entry name" value="HTH_CROC1"/>
    <property type="match status" value="1"/>
</dbReference>
<dbReference type="SUPFAM" id="SSF47413">
    <property type="entry name" value="lambda repressor-like DNA-binding domains"/>
    <property type="match status" value="1"/>
</dbReference>
<dbReference type="CDD" id="cd00093">
    <property type="entry name" value="HTH_XRE"/>
    <property type="match status" value="1"/>
</dbReference>
<organism evidence="2 3">
    <name type="scientific">Leptospira idonii</name>
    <dbReference type="NCBI Taxonomy" id="1193500"/>
    <lineage>
        <taxon>Bacteria</taxon>
        <taxon>Pseudomonadati</taxon>
        <taxon>Spirochaetota</taxon>
        <taxon>Spirochaetia</taxon>
        <taxon>Leptospirales</taxon>
        <taxon>Leptospiraceae</taxon>
        <taxon>Leptospira</taxon>
    </lineage>
</organism>
<dbReference type="OrthoDB" id="339488at2"/>
<sequence length="127" mass="14794">MAPVDRIGEIFSHLKNEGWTQAQVAQEIGKSQQTISRYISGEITITESIAILLEEKFGYRKEWILSGELPKKKDKNSILKEVSRISWNGRSLEKIPEIRDMLPKILKLKKEDYHSLLKLIKQFLKEK</sequence>
<gene>
    <name evidence="2" type="ORF">EHS15_01805</name>
</gene>
<evidence type="ECO:0000313" key="2">
    <source>
        <dbReference type="EMBL" id="TGN20796.1"/>
    </source>
</evidence>
<reference evidence="2" key="1">
    <citation type="journal article" date="2019" name="PLoS Negl. Trop. Dis.">
        <title>Revisiting the worldwide diversity of Leptospira species in the environment.</title>
        <authorList>
            <person name="Vincent A.T."/>
            <person name="Schiettekatte O."/>
            <person name="Bourhy P."/>
            <person name="Veyrier F.J."/>
            <person name="Picardeau M."/>
        </authorList>
    </citation>
    <scope>NUCLEOTIDE SEQUENCE [LARGE SCALE GENOMIC DNA]</scope>
    <source>
        <strain evidence="2">201300427</strain>
    </source>
</reference>
<dbReference type="GO" id="GO:0003677">
    <property type="term" value="F:DNA binding"/>
    <property type="evidence" value="ECO:0007669"/>
    <property type="project" value="InterPro"/>
</dbReference>
<accession>A0A4V3JYP5</accession>
<dbReference type="InterPro" id="IPR010982">
    <property type="entry name" value="Lambda_DNA-bd_dom_sf"/>
</dbReference>
<comment type="caution">
    <text evidence="2">The sequence shown here is derived from an EMBL/GenBank/DDBJ whole genome shotgun (WGS) entry which is preliminary data.</text>
</comment>
<keyword evidence="3" id="KW-1185">Reference proteome</keyword>
<evidence type="ECO:0000313" key="3">
    <source>
        <dbReference type="Proteomes" id="UP000298058"/>
    </source>
</evidence>